<evidence type="ECO:0000256" key="1">
    <source>
        <dbReference type="SAM" id="MobiDB-lite"/>
    </source>
</evidence>
<feature type="compositionally biased region" description="Pro residues" evidence="1">
    <location>
        <begin position="46"/>
        <end position="59"/>
    </location>
</feature>
<sequence>NKMLEIQNTQSQASSQFSSSSSAFITNAYIATSILFGTIPLPLPPPFSPHFAPPLPPQPTCKEDESEETED</sequence>
<feature type="transmembrane region" description="Helical" evidence="2">
    <location>
        <begin position="21"/>
        <end position="43"/>
    </location>
</feature>
<dbReference type="AlphaFoldDB" id="A0A2P5DZ74"/>
<accession>A0A2P5DZ74</accession>
<evidence type="ECO:0000313" key="4">
    <source>
        <dbReference type="Proteomes" id="UP000237105"/>
    </source>
</evidence>
<keyword evidence="2" id="KW-0472">Membrane</keyword>
<proteinExistence type="predicted"/>
<dbReference type="EMBL" id="JXTB01000008">
    <property type="protein sequence ID" value="PON78601.1"/>
    <property type="molecule type" value="Genomic_DNA"/>
</dbReference>
<dbReference type="Proteomes" id="UP000237105">
    <property type="component" value="Unassembled WGS sequence"/>
</dbReference>
<keyword evidence="2" id="KW-1133">Transmembrane helix</keyword>
<protein>
    <submittedName>
        <fullName evidence="3">Uncharacterized protein</fullName>
    </submittedName>
</protein>
<name>A0A2P5DZ74_PARAD</name>
<comment type="caution">
    <text evidence="3">The sequence shown here is derived from an EMBL/GenBank/DDBJ whole genome shotgun (WGS) entry which is preliminary data.</text>
</comment>
<feature type="region of interest" description="Disordered" evidence="1">
    <location>
        <begin position="46"/>
        <end position="71"/>
    </location>
</feature>
<keyword evidence="4" id="KW-1185">Reference proteome</keyword>
<reference evidence="4" key="1">
    <citation type="submission" date="2016-06" db="EMBL/GenBank/DDBJ databases">
        <title>Parallel loss of symbiosis genes in relatives of nitrogen-fixing non-legume Parasponia.</title>
        <authorList>
            <person name="Van Velzen R."/>
            <person name="Holmer R."/>
            <person name="Bu F."/>
            <person name="Rutten L."/>
            <person name="Van Zeijl A."/>
            <person name="Liu W."/>
            <person name="Santuari L."/>
            <person name="Cao Q."/>
            <person name="Sharma T."/>
            <person name="Shen D."/>
            <person name="Roswanjaya Y."/>
            <person name="Wardhani T."/>
            <person name="Kalhor M.S."/>
            <person name="Jansen J."/>
            <person name="Van den Hoogen J."/>
            <person name="Gungor B."/>
            <person name="Hartog M."/>
            <person name="Hontelez J."/>
            <person name="Verver J."/>
            <person name="Yang W.-C."/>
            <person name="Schijlen E."/>
            <person name="Repin R."/>
            <person name="Schilthuizen M."/>
            <person name="Schranz E."/>
            <person name="Heidstra R."/>
            <person name="Miyata K."/>
            <person name="Fedorova E."/>
            <person name="Kohlen W."/>
            <person name="Bisseling T."/>
            <person name="Smit S."/>
            <person name="Geurts R."/>
        </authorList>
    </citation>
    <scope>NUCLEOTIDE SEQUENCE [LARGE SCALE GENOMIC DNA]</scope>
    <source>
        <strain evidence="4">cv. WU1-14</strain>
    </source>
</reference>
<keyword evidence="2" id="KW-0812">Transmembrane</keyword>
<feature type="non-terminal residue" evidence="3">
    <location>
        <position position="1"/>
    </location>
</feature>
<gene>
    <name evidence="3" type="ORF">PanWU01x14_018590</name>
</gene>
<organism evidence="3 4">
    <name type="scientific">Parasponia andersonii</name>
    <name type="common">Sponia andersonii</name>
    <dbReference type="NCBI Taxonomy" id="3476"/>
    <lineage>
        <taxon>Eukaryota</taxon>
        <taxon>Viridiplantae</taxon>
        <taxon>Streptophyta</taxon>
        <taxon>Embryophyta</taxon>
        <taxon>Tracheophyta</taxon>
        <taxon>Spermatophyta</taxon>
        <taxon>Magnoliopsida</taxon>
        <taxon>eudicotyledons</taxon>
        <taxon>Gunneridae</taxon>
        <taxon>Pentapetalae</taxon>
        <taxon>rosids</taxon>
        <taxon>fabids</taxon>
        <taxon>Rosales</taxon>
        <taxon>Cannabaceae</taxon>
        <taxon>Parasponia</taxon>
    </lineage>
</organism>
<evidence type="ECO:0000313" key="3">
    <source>
        <dbReference type="EMBL" id="PON78601.1"/>
    </source>
</evidence>
<evidence type="ECO:0000256" key="2">
    <source>
        <dbReference type="SAM" id="Phobius"/>
    </source>
</evidence>